<proteinExistence type="predicted"/>
<dbReference type="EMBL" id="CP108085">
    <property type="protein sequence ID" value="WUP76824.1"/>
    <property type="molecule type" value="Genomic_DNA"/>
</dbReference>
<reference evidence="1" key="1">
    <citation type="submission" date="2022-10" db="EMBL/GenBank/DDBJ databases">
        <title>The complete genomes of actinobacterial strains from the NBC collection.</title>
        <authorList>
            <person name="Joergensen T.S."/>
            <person name="Alvarez Arevalo M."/>
            <person name="Sterndorff E.B."/>
            <person name="Faurdal D."/>
            <person name="Vuksanovic O."/>
            <person name="Mourched A.-S."/>
            <person name="Charusanti P."/>
            <person name="Shaw S."/>
            <person name="Blin K."/>
            <person name="Weber T."/>
        </authorList>
    </citation>
    <scope>NUCLEOTIDE SEQUENCE</scope>
    <source>
        <strain evidence="1">NBC_00254</strain>
    </source>
</reference>
<evidence type="ECO:0008006" key="3">
    <source>
        <dbReference type="Google" id="ProtNLM"/>
    </source>
</evidence>
<sequence>MNTPARGRSCAGMPGVEHGLLPLALLCLRLRHGQPPPGADPAGEHVDWGPYAPWARPLVLLARDRRAEAAAALRAVPEPPHDLLTEALWCLAARAALALGDRTTMERAHAALLPAAGELAGAGSGMLTLGPVAAHLDDLRAPLRRPAGAAPSRS</sequence>
<gene>
    <name evidence="1" type="ORF">OG913_07350</name>
</gene>
<name>A0ABZ1SWC7_9ACTN</name>
<evidence type="ECO:0000313" key="1">
    <source>
        <dbReference type="EMBL" id="WUP76824.1"/>
    </source>
</evidence>
<dbReference type="RefSeq" id="WP_328710032.1">
    <property type="nucleotide sequence ID" value="NZ_CP108085.1"/>
</dbReference>
<evidence type="ECO:0000313" key="2">
    <source>
        <dbReference type="Proteomes" id="UP001432011"/>
    </source>
</evidence>
<accession>A0ABZ1SWC7</accession>
<organism evidence="1 2">
    <name type="scientific">Microbispora hainanensis</name>
    <dbReference type="NCBI Taxonomy" id="568844"/>
    <lineage>
        <taxon>Bacteria</taxon>
        <taxon>Bacillati</taxon>
        <taxon>Actinomycetota</taxon>
        <taxon>Actinomycetes</taxon>
        <taxon>Streptosporangiales</taxon>
        <taxon>Streptosporangiaceae</taxon>
        <taxon>Microbispora</taxon>
    </lineage>
</organism>
<protein>
    <recommendedName>
        <fullName evidence="3">SARP family transcriptional regulator</fullName>
    </recommendedName>
</protein>
<dbReference type="Proteomes" id="UP001432011">
    <property type="component" value="Chromosome"/>
</dbReference>
<keyword evidence="2" id="KW-1185">Reference proteome</keyword>